<reference evidence="3" key="1">
    <citation type="submission" date="2023-07" db="EMBL/GenBank/DDBJ databases">
        <title>Study on multiphase classification of strain Alteromonas salexigens isolated from the Yellow Sea.</title>
        <authorList>
            <person name="Sun L."/>
        </authorList>
    </citation>
    <scope>NUCLEOTIDE SEQUENCE [LARGE SCALE GENOMIC DNA]</scope>
    <source>
        <strain evidence="3">ASW11-19</strain>
    </source>
</reference>
<evidence type="ECO:0000256" key="1">
    <source>
        <dbReference type="SAM" id="SignalP"/>
    </source>
</evidence>
<keyword evidence="3" id="KW-1185">Reference proteome</keyword>
<dbReference type="EMBL" id="JAOTJC010000012">
    <property type="protein sequence ID" value="MCU7555588.1"/>
    <property type="molecule type" value="Genomic_DNA"/>
</dbReference>
<protein>
    <submittedName>
        <fullName evidence="2">Pectinacetylesterase family protein</fullName>
    </submittedName>
</protein>
<proteinExistence type="predicted"/>
<gene>
    <name evidence="2" type="ORF">OCL06_13415</name>
</gene>
<evidence type="ECO:0000313" key="3">
    <source>
        <dbReference type="Proteomes" id="UP001209257"/>
    </source>
</evidence>
<dbReference type="Pfam" id="PF03283">
    <property type="entry name" value="PAE"/>
    <property type="match status" value="1"/>
</dbReference>
<dbReference type="InterPro" id="IPR004963">
    <property type="entry name" value="PAE/NOTUM"/>
</dbReference>
<dbReference type="Proteomes" id="UP001209257">
    <property type="component" value="Unassembled WGS sequence"/>
</dbReference>
<keyword evidence="1" id="KW-0732">Signal</keyword>
<dbReference type="SUPFAM" id="SSF53474">
    <property type="entry name" value="alpha/beta-Hydrolases"/>
    <property type="match status" value="1"/>
</dbReference>
<evidence type="ECO:0000313" key="2">
    <source>
        <dbReference type="EMBL" id="MCU7555588.1"/>
    </source>
</evidence>
<organism evidence="2 3">
    <name type="scientific">Alteromonas salexigens</name>
    <dbReference type="NCBI Taxonomy" id="2982530"/>
    <lineage>
        <taxon>Bacteria</taxon>
        <taxon>Pseudomonadati</taxon>
        <taxon>Pseudomonadota</taxon>
        <taxon>Gammaproteobacteria</taxon>
        <taxon>Alteromonadales</taxon>
        <taxon>Alteromonadaceae</taxon>
        <taxon>Alteromonas/Salinimonas group</taxon>
        <taxon>Alteromonas</taxon>
    </lineage>
</organism>
<dbReference type="InterPro" id="IPR029058">
    <property type="entry name" value="AB_hydrolase_fold"/>
</dbReference>
<accession>A0ABT2VQJ4</accession>
<comment type="caution">
    <text evidence="2">The sequence shown here is derived from an EMBL/GenBank/DDBJ whole genome shotgun (WGS) entry which is preliminary data.</text>
</comment>
<sequence>MFLKRLFLFSACSVFGLTCAHAQEWQTIPVEKNMQVTLSDGTSKTIQPACAMEALPAPADAPPGTPDFIPNDFRFYFKQGESDNVLVYFQGGGACWNDATCVDSLALQHDGNPQSRPAYNPSIHTENHPAEMGGIFNDQRDDNPFKDWSKVFIPYCSGDLHAGSSEVEYTDNTGVVTGMPGAPVSIKHRGHDNVLAVREWLKSHYASETPDNMLIAGSSAGGYGATLNFPYMQSAFPDVQASLLSDSAMAVMTRGFVNDVLTPGGNWNLENTLPAPFNRKLGGYRFYKLNNQLMGALAYAYPFNRFAQYTTGLDAVQVQFLKIADQIDRGNLNPADWALSQSEFLYFLTWHVRMGASAHTLSAFTWNYQYYIGEGTCHMVLTDFCEHNALPVSQPSPFFNESSAEGVAFKTWLHAFATDVRFRENSVSYTN</sequence>
<name>A0ABT2VQJ4_9ALTE</name>
<dbReference type="PANTHER" id="PTHR21562">
    <property type="entry name" value="NOTUM-RELATED"/>
    <property type="match status" value="1"/>
</dbReference>
<feature type="signal peptide" evidence="1">
    <location>
        <begin position="1"/>
        <end position="22"/>
    </location>
</feature>
<feature type="chain" id="PRO_5047097357" evidence="1">
    <location>
        <begin position="23"/>
        <end position="431"/>
    </location>
</feature>
<dbReference type="RefSeq" id="WP_262995410.1">
    <property type="nucleotide sequence ID" value="NZ_JAOTJC010000012.1"/>
</dbReference>
<dbReference type="PANTHER" id="PTHR21562:SF83">
    <property type="entry name" value="PECTIN ACETYLESTERASE 4"/>
    <property type="match status" value="1"/>
</dbReference>